<gene>
    <name evidence="3" type="ORF">ACE5IX_04510</name>
</gene>
<dbReference type="Pfam" id="PF00535">
    <property type="entry name" value="Glycos_transf_2"/>
    <property type="match status" value="1"/>
</dbReference>
<evidence type="ECO:0000313" key="4">
    <source>
        <dbReference type="Proteomes" id="UP001580391"/>
    </source>
</evidence>
<dbReference type="InterPro" id="IPR001173">
    <property type="entry name" value="Glyco_trans_2-like"/>
</dbReference>
<feature type="transmembrane region" description="Helical" evidence="1">
    <location>
        <begin position="233"/>
        <end position="256"/>
    </location>
</feature>
<keyword evidence="1" id="KW-0472">Membrane</keyword>
<evidence type="ECO:0000259" key="2">
    <source>
        <dbReference type="Pfam" id="PF00535"/>
    </source>
</evidence>
<keyword evidence="1" id="KW-0812">Transmembrane</keyword>
<name>A0ABV5BKB2_9LEPT</name>
<evidence type="ECO:0000313" key="3">
    <source>
        <dbReference type="EMBL" id="MFB5735755.1"/>
    </source>
</evidence>
<dbReference type="CDD" id="cd04179">
    <property type="entry name" value="DPM_DPG-synthase_like"/>
    <property type="match status" value="1"/>
</dbReference>
<proteinExistence type="predicted"/>
<dbReference type="InterPro" id="IPR029044">
    <property type="entry name" value="Nucleotide-diphossugar_trans"/>
</dbReference>
<keyword evidence="4" id="KW-1185">Reference proteome</keyword>
<feature type="transmembrane region" description="Helical" evidence="1">
    <location>
        <begin position="268"/>
        <end position="290"/>
    </location>
</feature>
<feature type="domain" description="Glycosyltransferase 2-like" evidence="2">
    <location>
        <begin position="7"/>
        <end position="164"/>
    </location>
</feature>
<dbReference type="InterPro" id="IPR050256">
    <property type="entry name" value="Glycosyltransferase_2"/>
</dbReference>
<dbReference type="PANTHER" id="PTHR48090">
    <property type="entry name" value="UNDECAPRENYL-PHOSPHATE 4-DEOXY-4-FORMAMIDO-L-ARABINOSE TRANSFERASE-RELATED"/>
    <property type="match status" value="1"/>
</dbReference>
<protein>
    <submittedName>
        <fullName evidence="3">Glycosyltransferase family 2 protein</fullName>
    </submittedName>
</protein>
<comment type="caution">
    <text evidence="3">The sequence shown here is derived from an EMBL/GenBank/DDBJ whole genome shotgun (WGS) entry which is preliminary data.</text>
</comment>
<sequence>MKLVINIPCYNEEKTLPAVLAEIPKKIPGIKTIEVQIVDDGSSDDTAKIASKFGCKVLVHKRNLGLGRAFKTGMEEALSSGADIFVNTDADNQYPSSCIPELIAPILADTSDIVIGNRVPWKVNYFSPLKKILQWFGNLIVRTLIGTDVPDTISGFRAYSRESLLRLNVTTKFSYVLDTMVQAIRMDLTVSSILIRTNPPTRESRLFKNMFQHIWKSGLSLIRLLVIHRPFHFFSFFSTLTFLPGVLIAFRFLIFYFNGEGKGHIQSLLFAVILIVLSGLFLISGVLAFLTGMNRKILEEILYHEKKMEFEKKR</sequence>
<keyword evidence="1" id="KW-1133">Transmembrane helix</keyword>
<accession>A0ABV5BKB2</accession>
<dbReference type="RefSeq" id="WP_016546939.1">
    <property type="nucleotide sequence ID" value="NZ_JBHILI010000001.1"/>
</dbReference>
<reference evidence="3 4" key="1">
    <citation type="submission" date="2024-09" db="EMBL/GenBank/DDBJ databases">
        <title>Taxonomic and Genotyping Characterization of Leptospira Strains isolated from Multiple Sources in Colombia highlights the importance of intermediate species.</title>
        <authorList>
            <person name="Torres Higuera L."/>
            <person name="Rojas Tapias D."/>
            <person name="Jimenez Velasquez S."/>
            <person name="Renjifo Ibanez C."/>
        </authorList>
    </citation>
    <scope>NUCLEOTIDE SEQUENCE [LARGE SCALE GENOMIC DNA]</scope>
    <source>
        <strain evidence="3 4">Lep080</strain>
    </source>
</reference>
<evidence type="ECO:0000256" key="1">
    <source>
        <dbReference type="SAM" id="Phobius"/>
    </source>
</evidence>
<dbReference type="SUPFAM" id="SSF53448">
    <property type="entry name" value="Nucleotide-diphospho-sugar transferases"/>
    <property type="match status" value="1"/>
</dbReference>
<organism evidence="3 4">
    <name type="scientific">Leptospira wolffii</name>
    <dbReference type="NCBI Taxonomy" id="409998"/>
    <lineage>
        <taxon>Bacteria</taxon>
        <taxon>Pseudomonadati</taxon>
        <taxon>Spirochaetota</taxon>
        <taxon>Spirochaetia</taxon>
        <taxon>Leptospirales</taxon>
        <taxon>Leptospiraceae</taxon>
        <taxon>Leptospira</taxon>
    </lineage>
</organism>
<dbReference type="PANTHER" id="PTHR48090:SF7">
    <property type="entry name" value="RFBJ PROTEIN"/>
    <property type="match status" value="1"/>
</dbReference>
<dbReference type="Proteomes" id="UP001580391">
    <property type="component" value="Unassembled WGS sequence"/>
</dbReference>
<dbReference type="EMBL" id="JBHILJ010000001">
    <property type="protein sequence ID" value="MFB5735755.1"/>
    <property type="molecule type" value="Genomic_DNA"/>
</dbReference>
<dbReference type="Gene3D" id="3.90.550.10">
    <property type="entry name" value="Spore Coat Polysaccharide Biosynthesis Protein SpsA, Chain A"/>
    <property type="match status" value="1"/>
</dbReference>